<accession>A0A1G9XVU0</accession>
<keyword evidence="1" id="KW-0472">Membrane</keyword>
<dbReference type="EMBL" id="FNET01000031">
    <property type="protein sequence ID" value="SDN00850.1"/>
    <property type="molecule type" value="Genomic_DNA"/>
</dbReference>
<dbReference type="AlphaFoldDB" id="A0A1G9XVU0"/>
<feature type="transmembrane region" description="Helical" evidence="1">
    <location>
        <begin position="40"/>
        <end position="62"/>
    </location>
</feature>
<evidence type="ECO:0000256" key="1">
    <source>
        <dbReference type="SAM" id="Phobius"/>
    </source>
</evidence>
<reference evidence="3" key="1">
    <citation type="submission" date="2016-10" db="EMBL/GenBank/DDBJ databases">
        <authorList>
            <person name="Varghese N."/>
            <person name="Submissions S."/>
        </authorList>
    </citation>
    <scope>NUCLEOTIDE SEQUENCE [LARGE SCALE GENOMIC DNA]</scope>
    <source>
        <strain evidence="3">DSM 44796</strain>
    </source>
</reference>
<name>A0A1G9XVU0_9PSEU</name>
<keyword evidence="1" id="KW-1133">Transmembrane helix</keyword>
<proteinExistence type="predicted"/>
<evidence type="ECO:0000313" key="2">
    <source>
        <dbReference type="EMBL" id="SDN00850.1"/>
    </source>
</evidence>
<sequence>MVVNFCAQVVAALGYGQYFPWSVPALFSGLAGPDAGSPGLLGVSLVAIVGVAGMVATALWWCNADQDR</sequence>
<gene>
    <name evidence="2" type="ORF">SAMN04488074_13161</name>
</gene>
<keyword evidence="1" id="KW-0812">Transmembrane</keyword>
<protein>
    <submittedName>
        <fullName evidence="2">ABC-2 type transport system permease protein</fullName>
    </submittedName>
</protein>
<dbReference type="Proteomes" id="UP000199682">
    <property type="component" value="Unassembled WGS sequence"/>
</dbReference>
<evidence type="ECO:0000313" key="3">
    <source>
        <dbReference type="Proteomes" id="UP000199682"/>
    </source>
</evidence>
<organism evidence="2 3">
    <name type="scientific">Lentzea albidocapillata subsp. violacea</name>
    <dbReference type="NCBI Taxonomy" id="128104"/>
    <lineage>
        <taxon>Bacteria</taxon>
        <taxon>Bacillati</taxon>
        <taxon>Actinomycetota</taxon>
        <taxon>Actinomycetes</taxon>
        <taxon>Pseudonocardiales</taxon>
        <taxon>Pseudonocardiaceae</taxon>
        <taxon>Lentzea</taxon>
    </lineage>
</organism>